<evidence type="ECO:0000256" key="8">
    <source>
        <dbReference type="RuleBase" id="RU003960"/>
    </source>
</evidence>
<dbReference type="NCBIfam" id="TIGR01469">
    <property type="entry name" value="cobA_cysG_Cterm"/>
    <property type="match status" value="1"/>
</dbReference>
<evidence type="ECO:0000256" key="6">
    <source>
        <dbReference type="ARBA" id="ARBA00023244"/>
    </source>
</evidence>
<keyword evidence="6" id="KW-0627">Porphyrin biosynthesis</keyword>
<dbReference type="CDD" id="cd11642">
    <property type="entry name" value="SUMT"/>
    <property type="match status" value="1"/>
</dbReference>
<dbReference type="GO" id="GO:0019354">
    <property type="term" value="P:siroheme biosynthetic process"/>
    <property type="evidence" value="ECO:0007669"/>
    <property type="project" value="InterPro"/>
</dbReference>
<evidence type="ECO:0000256" key="2">
    <source>
        <dbReference type="ARBA" id="ARBA00012162"/>
    </source>
</evidence>
<keyword evidence="3 8" id="KW-0489">Methyltransferase</keyword>
<dbReference type="PANTHER" id="PTHR45790:SF3">
    <property type="entry name" value="S-ADENOSYL-L-METHIONINE-DEPENDENT UROPORPHYRINOGEN III METHYLTRANSFERASE, CHLOROPLASTIC"/>
    <property type="match status" value="1"/>
</dbReference>
<keyword evidence="5" id="KW-0949">S-adenosyl-L-methionine</keyword>
<reference evidence="10 11" key="1">
    <citation type="submission" date="2016-10" db="EMBL/GenBank/DDBJ databases">
        <authorList>
            <person name="de Groot N.N."/>
        </authorList>
    </citation>
    <scope>NUCLEOTIDE SEQUENCE [LARGE SCALE GENOMIC DNA]</scope>
    <source>
        <strain evidence="10 11">RK1</strain>
    </source>
</reference>
<organism evidence="10 11">
    <name type="scientific">Parapedobacter indicus</name>
    <dbReference type="NCBI Taxonomy" id="1477437"/>
    <lineage>
        <taxon>Bacteria</taxon>
        <taxon>Pseudomonadati</taxon>
        <taxon>Bacteroidota</taxon>
        <taxon>Sphingobacteriia</taxon>
        <taxon>Sphingobacteriales</taxon>
        <taxon>Sphingobacteriaceae</taxon>
        <taxon>Parapedobacter</taxon>
    </lineage>
</organism>
<evidence type="ECO:0000259" key="9">
    <source>
        <dbReference type="Pfam" id="PF00590"/>
    </source>
</evidence>
<dbReference type="Gene3D" id="3.30.950.10">
    <property type="entry name" value="Methyltransferase, Cobalt-precorrin-4 Transmethylase, Domain 2"/>
    <property type="match status" value="1"/>
</dbReference>
<dbReference type="GO" id="GO:0004851">
    <property type="term" value="F:uroporphyrin-III C-methyltransferase activity"/>
    <property type="evidence" value="ECO:0007669"/>
    <property type="project" value="UniProtKB-EC"/>
</dbReference>
<dbReference type="Proteomes" id="UP000198670">
    <property type="component" value="Unassembled WGS sequence"/>
</dbReference>
<keyword evidence="11" id="KW-1185">Reference proteome</keyword>
<keyword evidence="4 8" id="KW-0808">Transferase</keyword>
<proteinExistence type="inferred from homology"/>
<dbReference type="PROSITE" id="PS00839">
    <property type="entry name" value="SUMT_1"/>
    <property type="match status" value="1"/>
</dbReference>
<dbReference type="InterPro" id="IPR014776">
    <property type="entry name" value="4pyrrole_Mease_sub2"/>
</dbReference>
<evidence type="ECO:0000313" key="11">
    <source>
        <dbReference type="Proteomes" id="UP000198670"/>
    </source>
</evidence>
<sequence>MLNNQNTFYIVGSGPGDPELLTLKAYKVLSKADVVLFDNLVNRDLLDILPKHCIKRYVGKKPFGEYVSQADINELIAYYCTRYAAVVRLKGGDPYIYGRGFEEWAVAKQVGVRIVYVPGVTSMQGVGMWDIPLTHRGTSEGVWVLTGMKRDGSIASDLSLAVQSNSTVVIYMGMRKLSEIARTYVMYGKGDTPAAIVQDATKPDGRRVTCAVRDLVRCSREANMCSPAIIIIGEVVALNEAVTSFLVKRNVV</sequence>
<dbReference type="PROSITE" id="PS00840">
    <property type="entry name" value="SUMT_2"/>
    <property type="match status" value="1"/>
</dbReference>
<dbReference type="InterPro" id="IPR050161">
    <property type="entry name" value="Siro_Cobalamin_biosynth"/>
</dbReference>
<evidence type="ECO:0000256" key="5">
    <source>
        <dbReference type="ARBA" id="ARBA00022691"/>
    </source>
</evidence>
<dbReference type="GO" id="GO:0032259">
    <property type="term" value="P:methylation"/>
    <property type="evidence" value="ECO:0007669"/>
    <property type="project" value="UniProtKB-KW"/>
</dbReference>
<dbReference type="AlphaFoldDB" id="A0A1I3N904"/>
<protein>
    <recommendedName>
        <fullName evidence="2">uroporphyrinogen-III C-methyltransferase</fullName>
        <ecNumber evidence="2">2.1.1.107</ecNumber>
    </recommendedName>
</protein>
<feature type="domain" description="Tetrapyrrole methylase" evidence="9">
    <location>
        <begin position="7"/>
        <end position="215"/>
    </location>
</feature>
<dbReference type="OrthoDB" id="9815856at2"/>
<dbReference type="SUPFAM" id="SSF53790">
    <property type="entry name" value="Tetrapyrrole methylase"/>
    <property type="match status" value="1"/>
</dbReference>
<evidence type="ECO:0000256" key="1">
    <source>
        <dbReference type="ARBA" id="ARBA00005879"/>
    </source>
</evidence>
<dbReference type="EMBL" id="FOQO01000007">
    <property type="protein sequence ID" value="SFJ05753.1"/>
    <property type="molecule type" value="Genomic_DNA"/>
</dbReference>
<evidence type="ECO:0000313" key="10">
    <source>
        <dbReference type="EMBL" id="SFJ05753.1"/>
    </source>
</evidence>
<comment type="pathway">
    <text evidence="7">Porphyrin-containing compound metabolism; siroheme biosynthesis; precorrin-2 from uroporphyrinogen III: step 1/1.</text>
</comment>
<dbReference type="InterPro" id="IPR035996">
    <property type="entry name" value="4pyrrol_Methylase_sf"/>
</dbReference>
<evidence type="ECO:0000256" key="3">
    <source>
        <dbReference type="ARBA" id="ARBA00022603"/>
    </source>
</evidence>
<comment type="similarity">
    <text evidence="1 8">Belongs to the precorrin methyltransferase family.</text>
</comment>
<dbReference type="EC" id="2.1.1.107" evidence="2"/>
<dbReference type="Gene3D" id="3.40.1010.10">
    <property type="entry name" value="Cobalt-precorrin-4 Transmethylase, Domain 1"/>
    <property type="match status" value="1"/>
</dbReference>
<dbReference type="InterPro" id="IPR006366">
    <property type="entry name" value="CobA/CysG_C"/>
</dbReference>
<evidence type="ECO:0000256" key="7">
    <source>
        <dbReference type="ARBA" id="ARBA00025705"/>
    </source>
</evidence>
<dbReference type="FunFam" id="3.40.1010.10:FF:000001">
    <property type="entry name" value="Siroheme synthase"/>
    <property type="match status" value="1"/>
</dbReference>
<name>A0A1I3N904_9SPHI</name>
<gene>
    <name evidence="10" type="ORF">SAMN05444682_107138</name>
</gene>
<dbReference type="Pfam" id="PF00590">
    <property type="entry name" value="TP_methylase"/>
    <property type="match status" value="1"/>
</dbReference>
<dbReference type="InterPro" id="IPR014777">
    <property type="entry name" value="4pyrrole_Mease_sub1"/>
</dbReference>
<dbReference type="InterPro" id="IPR003043">
    <property type="entry name" value="Uropor_MeTrfase_CS"/>
</dbReference>
<dbReference type="RefSeq" id="WP_090628132.1">
    <property type="nucleotide sequence ID" value="NZ_FOQO01000007.1"/>
</dbReference>
<evidence type="ECO:0000256" key="4">
    <source>
        <dbReference type="ARBA" id="ARBA00022679"/>
    </source>
</evidence>
<dbReference type="NCBIfam" id="NF004790">
    <property type="entry name" value="PRK06136.1"/>
    <property type="match status" value="1"/>
</dbReference>
<dbReference type="PANTHER" id="PTHR45790">
    <property type="entry name" value="SIROHEME SYNTHASE-RELATED"/>
    <property type="match status" value="1"/>
</dbReference>
<dbReference type="STRING" id="1477437.SAMN05444682_107138"/>
<dbReference type="InterPro" id="IPR000878">
    <property type="entry name" value="4pyrrol_Mease"/>
</dbReference>
<accession>A0A1I3N904</accession>